<protein>
    <submittedName>
        <fullName evidence="1">Uncharacterized protein</fullName>
    </submittedName>
</protein>
<keyword evidence="2" id="KW-1185">Reference proteome</keyword>
<name>A0ABQ7SIN2_PHRPL</name>
<sequence length="106" mass="12394">MARDRQAIARLAHHDNENHHGGVLRDQQSFPFQKKCQWSTLIPMIQDPPMKATQSYHQILLLPPAERYLMAEQNKRWESESSGIAQWQAASDLMLNTRRIENERSI</sequence>
<accession>A0ABQ7SIN2</accession>
<evidence type="ECO:0000313" key="2">
    <source>
        <dbReference type="Proteomes" id="UP000826234"/>
    </source>
</evidence>
<dbReference type="Proteomes" id="UP000826234">
    <property type="component" value="Unassembled WGS sequence"/>
</dbReference>
<organism evidence="1 2">
    <name type="scientific">Phrynosoma platyrhinos</name>
    <name type="common">Desert horned lizard</name>
    <dbReference type="NCBI Taxonomy" id="52577"/>
    <lineage>
        <taxon>Eukaryota</taxon>
        <taxon>Metazoa</taxon>
        <taxon>Chordata</taxon>
        <taxon>Craniata</taxon>
        <taxon>Vertebrata</taxon>
        <taxon>Euteleostomi</taxon>
        <taxon>Lepidosauria</taxon>
        <taxon>Squamata</taxon>
        <taxon>Bifurcata</taxon>
        <taxon>Unidentata</taxon>
        <taxon>Episquamata</taxon>
        <taxon>Toxicofera</taxon>
        <taxon>Iguania</taxon>
        <taxon>Phrynosomatidae</taxon>
        <taxon>Phrynosomatinae</taxon>
        <taxon>Phrynosoma</taxon>
    </lineage>
</organism>
<gene>
    <name evidence="1" type="ORF">JD844_028985</name>
</gene>
<evidence type="ECO:0000313" key="1">
    <source>
        <dbReference type="EMBL" id="KAH0617182.1"/>
    </source>
</evidence>
<dbReference type="EMBL" id="JAIPUX010005290">
    <property type="protein sequence ID" value="KAH0617182.1"/>
    <property type="molecule type" value="Genomic_DNA"/>
</dbReference>
<comment type="caution">
    <text evidence="1">The sequence shown here is derived from an EMBL/GenBank/DDBJ whole genome shotgun (WGS) entry which is preliminary data.</text>
</comment>
<proteinExistence type="predicted"/>
<reference evidence="1 2" key="1">
    <citation type="journal article" date="2022" name="Gigascience">
        <title>A chromosome-level genome assembly and annotation of the desert horned lizard, Phrynosoma platyrhinos, provides insight into chromosomal rearrangements among reptiles.</title>
        <authorList>
            <person name="Koochekian N."/>
            <person name="Ascanio A."/>
            <person name="Farleigh K."/>
            <person name="Card D.C."/>
            <person name="Schield D.R."/>
            <person name="Castoe T.A."/>
            <person name="Jezkova T."/>
        </authorList>
    </citation>
    <scope>NUCLEOTIDE SEQUENCE [LARGE SCALE GENOMIC DNA]</scope>
    <source>
        <strain evidence="1">NK-2021</strain>
    </source>
</reference>